<comment type="cofactor">
    <cofactor evidence="1">
        <name>Zn(2+)</name>
        <dbReference type="ChEBI" id="CHEBI:29105"/>
    </cofactor>
</comment>
<dbReference type="InterPro" id="IPR007131">
    <property type="entry name" value="SHD1"/>
</dbReference>
<dbReference type="Pfam" id="PF00018">
    <property type="entry name" value="SH3_1"/>
    <property type="match status" value="1"/>
</dbReference>
<dbReference type="GO" id="GO:0030674">
    <property type="term" value="F:protein-macromolecule adaptor activity"/>
    <property type="evidence" value="ECO:0007669"/>
    <property type="project" value="InterPro"/>
</dbReference>
<dbReference type="CDD" id="cd11775">
    <property type="entry name" value="SH3_Sla1p_3"/>
    <property type="match status" value="1"/>
</dbReference>
<evidence type="ECO:0000256" key="14">
    <source>
        <dbReference type="ARBA" id="ARBA00022737"/>
    </source>
</evidence>
<reference evidence="26" key="2">
    <citation type="submission" date="2023-05" db="EMBL/GenBank/DDBJ databases">
        <authorList>
            <consortium name="Lawrence Berkeley National Laboratory"/>
            <person name="Steindorff A."/>
            <person name="Hensen N."/>
            <person name="Bonometti L."/>
            <person name="Westerberg I."/>
            <person name="Brannstrom I.O."/>
            <person name="Guillou S."/>
            <person name="Cros-Aarteil S."/>
            <person name="Calhoun S."/>
            <person name="Haridas S."/>
            <person name="Kuo A."/>
            <person name="Mondo S."/>
            <person name="Pangilinan J."/>
            <person name="Riley R."/>
            <person name="Labutti K."/>
            <person name="Andreopoulos B."/>
            <person name="Lipzen A."/>
            <person name="Chen C."/>
            <person name="Yanf M."/>
            <person name="Daum C."/>
            <person name="Ng V."/>
            <person name="Clum A."/>
            <person name="Ohm R."/>
            <person name="Martin F."/>
            <person name="Silar P."/>
            <person name="Natvig D."/>
            <person name="Lalanne C."/>
            <person name="Gautier V."/>
            <person name="Ament-Velasquez S.L."/>
            <person name="Kruys A."/>
            <person name="Hutchinson M.I."/>
            <person name="Powell A.J."/>
            <person name="Barry K."/>
            <person name="Miller A.N."/>
            <person name="Grigoriev I.V."/>
            <person name="Debuchy R."/>
            <person name="Gladieux P."/>
            <person name="Thoren M.H."/>
            <person name="Johannesson H."/>
        </authorList>
    </citation>
    <scope>NUCLEOTIDE SEQUENCE</scope>
    <source>
        <strain evidence="26">CBS 359.72</strain>
    </source>
</reference>
<dbReference type="EMBL" id="MU857705">
    <property type="protein sequence ID" value="KAK4245287.1"/>
    <property type="molecule type" value="Genomic_DNA"/>
</dbReference>
<dbReference type="PROSITE" id="PS50002">
    <property type="entry name" value="SH3"/>
    <property type="match status" value="2"/>
</dbReference>
<dbReference type="Pfam" id="PF19326">
    <property type="entry name" value="AMP_deaminase"/>
    <property type="match status" value="1"/>
</dbReference>
<feature type="compositionally biased region" description="Pro residues" evidence="24">
    <location>
        <begin position="1774"/>
        <end position="1786"/>
    </location>
</feature>
<dbReference type="GO" id="GO:0043130">
    <property type="term" value="F:ubiquitin binding"/>
    <property type="evidence" value="ECO:0007669"/>
    <property type="project" value="InterPro"/>
</dbReference>
<evidence type="ECO:0000256" key="20">
    <source>
        <dbReference type="ARBA" id="ARBA00023212"/>
    </source>
</evidence>
<evidence type="ECO:0000259" key="25">
    <source>
        <dbReference type="PROSITE" id="PS50002"/>
    </source>
</evidence>
<dbReference type="NCBIfam" id="TIGR01429">
    <property type="entry name" value="AMP_deaminase"/>
    <property type="match status" value="1"/>
</dbReference>
<evidence type="ECO:0000256" key="13">
    <source>
        <dbReference type="ARBA" id="ARBA00022723"/>
    </source>
</evidence>
<evidence type="ECO:0000256" key="21">
    <source>
        <dbReference type="ARBA" id="ARBA00072037"/>
    </source>
</evidence>
<dbReference type="PANTHER" id="PTHR11359:SF0">
    <property type="entry name" value="AMP DEAMINASE"/>
    <property type="match status" value="1"/>
</dbReference>
<reference evidence="26" key="1">
    <citation type="journal article" date="2023" name="Mol. Phylogenet. Evol.">
        <title>Genome-scale phylogeny and comparative genomics of the fungal order Sordariales.</title>
        <authorList>
            <person name="Hensen N."/>
            <person name="Bonometti L."/>
            <person name="Westerberg I."/>
            <person name="Brannstrom I.O."/>
            <person name="Guillou S."/>
            <person name="Cros-Aarteil S."/>
            <person name="Calhoun S."/>
            <person name="Haridas S."/>
            <person name="Kuo A."/>
            <person name="Mondo S."/>
            <person name="Pangilinan J."/>
            <person name="Riley R."/>
            <person name="LaButti K."/>
            <person name="Andreopoulos B."/>
            <person name="Lipzen A."/>
            <person name="Chen C."/>
            <person name="Yan M."/>
            <person name="Daum C."/>
            <person name="Ng V."/>
            <person name="Clum A."/>
            <person name="Steindorff A."/>
            <person name="Ohm R.A."/>
            <person name="Martin F."/>
            <person name="Silar P."/>
            <person name="Natvig D.O."/>
            <person name="Lalanne C."/>
            <person name="Gautier V."/>
            <person name="Ament-Velasquez S.L."/>
            <person name="Kruys A."/>
            <person name="Hutchinson M.I."/>
            <person name="Powell A.J."/>
            <person name="Barry K."/>
            <person name="Miller A.N."/>
            <person name="Grigoriev I.V."/>
            <person name="Debuchy R."/>
            <person name="Gladieux P."/>
            <person name="Hiltunen Thoren M."/>
            <person name="Johannesson H."/>
        </authorList>
    </citation>
    <scope>NUCLEOTIDE SEQUENCE</scope>
    <source>
        <strain evidence="26">CBS 359.72</strain>
    </source>
</reference>
<feature type="compositionally biased region" description="Low complexity" evidence="24">
    <location>
        <begin position="1232"/>
        <end position="1243"/>
    </location>
</feature>
<dbReference type="InterPro" id="IPR035800">
    <property type="entry name" value="Sla1_SH3_1"/>
</dbReference>
<dbReference type="FunFam" id="4.10.800.20:FF:000001">
    <property type="entry name" value="AMP deaminase"/>
    <property type="match status" value="1"/>
</dbReference>
<dbReference type="PRINTS" id="PR00452">
    <property type="entry name" value="SH3DOMAIN"/>
</dbReference>
<evidence type="ECO:0000256" key="16">
    <source>
        <dbReference type="ARBA" id="ARBA00022801"/>
    </source>
</evidence>
<dbReference type="GO" id="GO:0003876">
    <property type="term" value="F:AMP deaminase activity"/>
    <property type="evidence" value="ECO:0007669"/>
    <property type="project" value="UniProtKB-EC"/>
</dbReference>
<feature type="domain" description="SH3" evidence="25">
    <location>
        <begin position="1360"/>
        <end position="1422"/>
    </location>
</feature>
<dbReference type="SUPFAM" id="SSF50044">
    <property type="entry name" value="SH3-domain"/>
    <property type="match status" value="3"/>
</dbReference>
<keyword evidence="27" id="KW-1185">Reference proteome</keyword>
<comment type="similarity">
    <text evidence="7">Belongs to the SLA1 family.</text>
</comment>
<keyword evidence="18" id="KW-0546">Nucleotide metabolism</keyword>
<keyword evidence="14" id="KW-0677">Repeat</keyword>
<comment type="caution">
    <text evidence="26">The sequence shown here is derived from an EMBL/GenBank/DDBJ whole genome shotgun (WGS) entry which is preliminary data.</text>
</comment>
<evidence type="ECO:0000256" key="19">
    <source>
        <dbReference type="ARBA" id="ARBA00023203"/>
    </source>
</evidence>
<evidence type="ECO:0000313" key="26">
    <source>
        <dbReference type="EMBL" id="KAK4245287.1"/>
    </source>
</evidence>
<feature type="region of interest" description="Disordered" evidence="24">
    <location>
        <begin position="1455"/>
        <end position="1529"/>
    </location>
</feature>
<dbReference type="GO" id="GO:0006897">
    <property type="term" value="P:endocytosis"/>
    <property type="evidence" value="ECO:0007669"/>
    <property type="project" value="UniProtKB-KW"/>
</dbReference>
<evidence type="ECO:0000313" key="27">
    <source>
        <dbReference type="Proteomes" id="UP001303647"/>
    </source>
</evidence>
<evidence type="ECO:0000256" key="4">
    <source>
        <dbReference type="ARBA" id="ARBA00004413"/>
    </source>
</evidence>
<keyword evidence="19" id="KW-0009">Actin-binding</keyword>
<proteinExistence type="inferred from homology"/>
<dbReference type="GO" id="GO:0032264">
    <property type="term" value="P:IMP salvage"/>
    <property type="evidence" value="ECO:0007669"/>
    <property type="project" value="InterPro"/>
</dbReference>
<dbReference type="FunFam" id="3.20.20.140:FF:000214">
    <property type="entry name" value="AMP deaminase Amd1, putative (AFU_orthologue AFUA_8G02860)"/>
    <property type="match status" value="1"/>
</dbReference>
<dbReference type="Pfam" id="PF03983">
    <property type="entry name" value="SHD1"/>
    <property type="match status" value="1"/>
</dbReference>
<dbReference type="FunFam" id="2.30.30.40:FF:000256">
    <property type="entry name" value="Actin cytoskeleton-regulatory complex protein SLA1"/>
    <property type="match status" value="1"/>
</dbReference>
<feature type="compositionally biased region" description="Low complexity" evidence="24">
    <location>
        <begin position="1741"/>
        <end position="1760"/>
    </location>
</feature>
<comment type="similarity">
    <text evidence="6">Belongs to the metallo-dependent hydrolases superfamily. Adenosine and AMP deaminases family.</text>
</comment>
<feature type="compositionally biased region" description="Polar residues" evidence="24">
    <location>
        <begin position="255"/>
        <end position="269"/>
    </location>
</feature>
<dbReference type="CDD" id="cd11773">
    <property type="entry name" value="SH3_Sla1p_1"/>
    <property type="match status" value="1"/>
</dbReference>
<dbReference type="Gene3D" id="2.30.30.700">
    <property type="entry name" value="SLA1 homology domain 1"/>
    <property type="match status" value="1"/>
</dbReference>
<dbReference type="GO" id="GO:0005886">
    <property type="term" value="C:plasma membrane"/>
    <property type="evidence" value="ECO:0007669"/>
    <property type="project" value="UniProtKB-SubCell"/>
</dbReference>
<feature type="compositionally biased region" description="Gly residues" evidence="24">
    <location>
        <begin position="1696"/>
        <end position="1705"/>
    </location>
</feature>
<feature type="region of interest" description="Disordered" evidence="24">
    <location>
        <begin position="1103"/>
        <end position="1246"/>
    </location>
</feature>
<feature type="region of interest" description="Disordered" evidence="24">
    <location>
        <begin position="1592"/>
        <end position="1612"/>
    </location>
</feature>
<dbReference type="InterPro" id="IPR013761">
    <property type="entry name" value="SAM/pointed_sf"/>
</dbReference>
<feature type="compositionally biased region" description="Low complexity" evidence="24">
    <location>
        <begin position="1829"/>
        <end position="1840"/>
    </location>
</feature>
<keyword evidence="20" id="KW-0206">Cytoskeleton</keyword>
<gene>
    <name evidence="26" type="ORF">C7999DRAFT_43161</name>
</gene>
<feature type="compositionally biased region" description="Basic and acidic residues" evidence="24">
    <location>
        <begin position="1455"/>
        <end position="1472"/>
    </location>
</feature>
<sequence>MPDLDSDNEEYRGHIEASLGQDDSHGRHELEMEDGMLPRDMPQKTAFYDMVAERQMTQTDAKLFYQRSQAESRTQLNQLAQMSPQGSPLLAAGGLASPYPDVASNLGHSLSNLKLSELGSAVVPEPVLDQPLKREPGHIGAGNTANLGGYAHLNSVGPASGNQLDAAFQQQMLLGGGVPGLGSNSYLDADPQINAELSTIFKDIKKILDLRNKYIRLSLQGPNDNPKDDPSWNIYPPPPEPAWTEDREKAARGPNSASNSLQNSLVLNTEKQRSGEQSSGQGGGAPRKSNAKKRKPGQDIGEDFDLEDLLPVPGPSEMTFRMDQQGVYQVYANEQLEEADTPIVKVPTIKEYYLDLEDILNISSDGPSKSFAFRRLQYLEGKFNLYILLNEYQETADSKKVPHRDFYNVRKVDTHVHHSACMNQKHLLRFIKSKMKKFPDEIVLFRDGKHLTLAEVFESINLTAYDLSIDTLDMHAHKDSFHRFDKFNLKYNPIGESRLRTIFLKTDNFIKGRYLAEITKEVIADLESSKYQMVEWRISIYGKTLDEWDKLAAWVVDNKIFSHNVRWLIQIPRLYDVYKGSGLMDTFEQIIKNIFQPLFEVTKDPTSHPKLHIFLQRVIGIDSVDDESKVERRLFKKFPVPRVWDSKQNPPYTYWIYYLFANLVSLNHFRKQRGFNTFVLRPHCGEAGDSEHLAVAALCCHSISHGLLLRKVPLLQYVFYLEQIGIAMSPLSNNALFLAYERNPFFQYFKRGLNVSLSTDDPLQFAFTKEPLIEEYAVAAQIYKLSSVDMCELAKNSVKQSGYEFSIKQQWLGPNFHLPGQRGNTQVKTNVPDRREEFRYQTLMEERRLLERYTSFPTDAPSVSGDPGTSTGVPPRSPALSTQANAAPITTAPISDPGQPHQAGPSATRTALEIQTSGIGSPVLTGIPSSLSQTQLSATGSPGALGAASGVGTPVAGVAAVADPTLHTLSGHEPRYFPGMVSRSQKKGTMGFVGVYKAIYDYAPQGEGELEIAEGDLLYVLEKSTEDDWWKAKKKATAEDEEEPVGLIPNNYVEETDEELSFPEDAQLVVFDTSDPDWILVGHDGDYGFVPANYIEIGEAEAKEDEGGASAPAPPPLPARTPSDDVQSPPLPARNQAPSEPSSPGTPAAPNPASMIAGMMAARANAPHPPPAPLDLQSRSKDADEESDNVKSPPLPARPRGDSHISVESPRPSPPVEQRSRNDSNSRNDYDTPATPRTAPLTPGDFHMYNINEMVSVMGKKKKMPTTLGLNLRTGMIMIAPEYAQDGPSLEWSADRMTHYSREGKHVFMELVKPSKSIDFHAGAKDTAEEIVAMLGELAGAVRAEGLREVIMAATGPKGIQQKKGVVMYDFMAQGDDEVTVGIGDEVIILDDTKSDEWWMVRRVKNQREGVVPSSYIEVTGILDTPVSTSVTGVNAGKSTIEQNRLEEERLYKEAIKAGQREDQKERERSRSEVGPGLPLPDRSSSLSARRSNTEAQQRSRRENGRAEASGSSRANGKSKPDPAKVRTWTDRSKSFTVEAQFLGVKDGKLNLHKLNGVRIAVPVSKMSLEDLEYVERVTGLSLDEDKPLSDLKKRATGSESSRQASSTKVGATIEPKKPDYDWFQFFLNCEVQPGLCERYAQAFSRESMDESVLPDVDASVLRNLGFREGDIIKVMRYLDSKYCRGKKSAGDEEGGGGLFSGPGGALRNNTGRGRPAPPVETKNTVDAKALSLDKGKDSAPAEAKAASPTAASAASKPASGFDDDAWDVKPSKTPDPAPQQAPAPPASTSAPAANATAAPAPAPSTAKLTGSMQELFFTGMQPPNVNGQQQSQFAQQLPQNLARQRPMAPQYTQGQGGLVPPPPSRPLSAPQTAQPSAFTPPPLQPQMTGFQSSAAGQVAPPGQSLNDIRQQQQYTQAMQQQMPMMTGMQQQPQQTGFPMQQGPFLPQPTGMGGMQPQPTGLAGMQPQPMPMQAQPTGFMGGGFPQQQQLPQLQPQMTGLPPPLEPQRTAIGMGMGMGMNNVNMGMGMQQQPMQPQPTGFGAAGGLQAPVQPLVPQKTGPPPPVRFGVTEGQKKLTPQPTGKRANLAAATPDNPFGF</sequence>
<dbReference type="GO" id="GO:0042802">
    <property type="term" value="F:identical protein binding"/>
    <property type="evidence" value="ECO:0007669"/>
    <property type="project" value="InterPro"/>
</dbReference>
<feature type="compositionally biased region" description="Polar residues" evidence="24">
    <location>
        <begin position="1483"/>
        <end position="1497"/>
    </location>
</feature>
<keyword evidence="13" id="KW-0479">Metal-binding</keyword>
<feature type="domain" description="SH3" evidence="25">
    <location>
        <begin position="991"/>
        <end position="1058"/>
    </location>
</feature>
<feature type="region of interest" description="Disordered" evidence="24">
    <location>
        <begin position="220"/>
        <end position="318"/>
    </location>
</feature>
<dbReference type="Gene3D" id="1.10.150.50">
    <property type="entry name" value="Transcription Factor, Ets-1"/>
    <property type="match status" value="1"/>
</dbReference>
<dbReference type="InterPro" id="IPR006329">
    <property type="entry name" value="AMPD"/>
</dbReference>
<dbReference type="GO" id="GO:0046872">
    <property type="term" value="F:metal ion binding"/>
    <property type="evidence" value="ECO:0007669"/>
    <property type="project" value="UniProtKB-KW"/>
</dbReference>
<evidence type="ECO:0000256" key="18">
    <source>
        <dbReference type="ARBA" id="ARBA00023080"/>
    </source>
</evidence>
<keyword evidence="17" id="KW-0862">Zinc</keyword>
<dbReference type="EC" id="3.5.4.6" evidence="8"/>
<evidence type="ECO:0000256" key="1">
    <source>
        <dbReference type="ARBA" id="ARBA00001947"/>
    </source>
</evidence>
<evidence type="ECO:0000256" key="22">
    <source>
        <dbReference type="ARBA" id="ARBA00078830"/>
    </source>
</evidence>
<dbReference type="Gene3D" id="4.10.800.20">
    <property type="match status" value="1"/>
</dbReference>
<dbReference type="GO" id="GO:0046033">
    <property type="term" value="P:AMP metabolic process"/>
    <property type="evidence" value="ECO:0007669"/>
    <property type="project" value="TreeGrafter"/>
</dbReference>
<dbReference type="Gene3D" id="2.30.30.40">
    <property type="entry name" value="SH3 Domains"/>
    <property type="match status" value="3"/>
</dbReference>
<feature type="region of interest" description="Disordered" evidence="24">
    <location>
        <begin position="2040"/>
        <end position="2097"/>
    </location>
</feature>
<protein>
    <recommendedName>
        <fullName evidence="21">AMP deaminase</fullName>
        <ecNumber evidence="8">3.5.4.6</ecNumber>
    </recommendedName>
    <alternativeName>
        <fullName evidence="9">Actin cytoskeleton-regulatory complex protein SLA1</fullName>
    </alternativeName>
    <alternativeName>
        <fullName evidence="22">Myoadenylate deaminase</fullName>
    </alternativeName>
</protein>
<evidence type="ECO:0000256" key="7">
    <source>
        <dbReference type="ARBA" id="ARBA00007948"/>
    </source>
</evidence>
<dbReference type="GO" id="GO:0030479">
    <property type="term" value="C:actin cortical patch"/>
    <property type="evidence" value="ECO:0007669"/>
    <property type="project" value="UniProtKB-SubCell"/>
</dbReference>
<dbReference type="GO" id="GO:0003779">
    <property type="term" value="F:actin binding"/>
    <property type="evidence" value="ECO:0007669"/>
    <property type="project" value="UniProtKB-KW"/>
</dbReference>
<dbReference type="InterPro" id="IPR001452">
    <property type="entry name" value="SH3_domain"/>
</dbReference>
<dbReference type="InterPro" id="IPR032466">
    <property type="entry name" value="Metal_Hydrolase"/>
</dbReference>
<feature type="compositionally biased region" description="Low complexity" evidence="24">
    <location>
        <begin position="1787"/>
        <end position="1807"/>
    </location>
</feature>
<evidence type="ECO:0000256" key="12">
    <source>
        <dbReference type="ARBA" id="ARBA00022583"/>
    </source>
</evidence>
<feature type="region of interest" description="Disordered" evidence="24">
    <location>
        <begin position="1"/>
        <end position="27"/>
    </location>
</feature>
<feature type="compositionally biased region" description="Polar residues" evidence="24">
    <location>
        <begin position="1598"/>
        <end position="1610"/>
    </location>
</feature>
<dbReference type="CDD" id="cd01319">
    <property type="entry name" value="AMPD"/>
    <property type="match status" value="1"/>
</dbReference>
<evidence type="ECO:0000256" key="24">
    <source>
        <dbReference type="SAM" id="MobiDB-lite"/>
    </source>
</evidence>
<dbReference type="InterPro" id="IPR036028">
    <property type="entry name" value="SH3-like_dom_sf"/>
</dbReference>
<dbReference type="GO" id="GO:0010008">
    <property type="term" value="C:endosome membrane"/>
    <property type="evidence" value="ECO:0007669"/>
    <property type="project" value="UniProtKB-SubCell"/>
</dbReference>
<keyword evidence="10 23" id="KW-0728">SH3 domain</keyword>
<dbReference type="SMART" id="SM00326">
    <property type="entry name" value="SH3"/>
    <property type="match status" value="3"/>
</dbReference>
<evidence type="ECO:0000256" key="9">
    <source>
        <dbReference type="ARBA" id="ARBA00020357"/>
    </source>
</evidence>
<feature type="compositionally biased region" description="Basic and acidic residues" evidence="24">
    <location>
        <begin position="1519"/>
        <end position="1529"/>
    </location>
</feature>
<comment type="pathway">
    <text evidence="5">Purine metabolism; IMP biosynthesis via salvage pathway; IMP from AMP: step 1/1.</text>
</comment>
<dbReference type="SUPFAM" id="SSF51556">
    <property type="entry name" value="Metallo-dependent hydrolases"/>
    <property type="match status" value="1"/>
</dbReference>
<evidence type="ECO:0000256" key="6">
    <source>
        <dbReference type="ARBA" id="ARBA00006676"/>
    </source>
</evidence>
<feature type="region of interest" description="Disordered" evidence="24">
    <location>
        <begin position="855"/>
        <end position="910"/>
    </location>
</feature>
<keyword evidence="16" id="KW-0378">Hydrolase</keyword>
<feature type="region of interest" description="Disordered" evidence="24">
    <location>
        <begin position="1686"/>
        <end position="1905"/>
    </location>
</feature>
<organism evidence="26 27">
    <name type="scientific">Corynascus novoguineensis</name>
    <dbReference type="NCBI Taxonomy" id="1126955"/>
    <lineage>
        <taxon>Eukaryota</taxon>
        <taxon>Fungi</taxon>
        <taxon>Dikarya</taxon>
        <taxon>Ascomycota</taxon>
        <taxon>Pezizomycotina</taxon>
        <taxon>Sordariomycetes</taxon>
        <taxon>Sordariomycetidae</taxon>
        <taxon>Sordariales</taxon>
        <taxon>Chaetomiaceae</taxon>
        <taxon>Corynascus</taxon>
    </lineage>
</organism>
<dbReference type="InterPro" id="IPR035821">
    <property type="entry name" value="Sla1_SH3_3"/>
</dbReference>
<dbReference type="GO" id="GO:0005829">
    <property type="term" value="C:cytosol"/>
    <property type="evidence" value="ECO:0007669"/>
    <property type="project" value="TreeGrafter"/>
</dbReference>
<feature type="compositionally biased region" description="Polar residues" evidence="24">
    <location>
        <begin position="1886"/>
        <end position="1896"/>
    </location>
</feature>
<dbReference type="InterPro" id="IPR006650">
    <property type="entry name" value="A/AMP_deam_AS"/>
</dbReference>
<dbReference type="InterPro" id="IPR056996">
    <property type="entry name" value="PH_SLA1"/>
</dbReference>
<evidence type="ECO:0000256" key="3">
    <source>
        <dbReference type="ARBA" id="ARBA00004134"/>
    </source>
</evidence>
<feature type="compositionally biased region" description="Basic and acidic residues" evidence="24">
    <location>
        <begin position="1218"/>
        <end position="1230"/>
    </location>
</feature>
<dbReference type="Pfam" id="PF24081">
    <property type="entry name" value="PH_SLA1"/>
    <property type="match status" value="1"/>
</dbReference>
<accession>A0AAN7CQA9</accession>
<evidence type="ECO:0000256" key="15">
    <source>
        <dbReference type="ARBA" id="ARBA00022753"/>
    </source>
</evidence>
<name>A0AAN7CQA9_9PEZI</name>
<dbReference type="Pfam" id="PF14604">
    <property type="entry name" value="SH3_9"/>
    <property type="match status" value="1"/>
</dbReference>
<evidence type="ECO:0000256" key="2">
    <source>
        <dbReference type="ARBA" id="ARBA00004125"/>
    </source>
</evidence>
<evidence type="ECO:0000256" key="10">
    <source>
        <dbReference type="ARBA" id="ARBA00022443"/>
    </source>
</evidence>
<keyword evidence="11" id="KW-0963">Cytoplasm</keyword>
<keyword evidence="15" id="KW-0967">Endosome</keyword>
<evidence type="ECO:0000256" key="11">
    <source>
        <dbReference type="ARBA" id="ARBA00022490"/>
    </source>
</evidence>
<evidence type="ECO:0000256" key="23">
    <source>
        <dbReference type="PROSITE-ProRule" id="PRU00192"/>
    </source>
</evidence>
<evidence type="ECO:0000256" key="17">
    <source>
        <dbReference type="ARBA" id="ARBA00022833"/>
    </source>
</evidence>
<comment type="subcellular location">
    <subcellularLocation>
        <location evidence="4">Cell membrane</location>
        <topology evidence="4">Peripheral membrane protein</topology>
        <orientation evidence="4">Cytoplasmic side</orientation>
    </subcellularLocation>
    <subcellularLocation>
        <location evidence="3">Cytoplasm</location>
        <location evidence="3">Cytoskeleton</location>
        <location evidence="3">Actin patch</location>
    </subcellularLocation>
    <subcellularLocation>
        <location evidence="2">Endosome membrane</location>
        <topology evidence="2">Peripheral membrane protein</topology>
        <orientation evidence="2">Cytoplasmic side</orientation>
    </subcellularLocation>
</comment>
<dbReference type="Proteomes" id="UP001303647">
    <property type="component" value="Unassembled WGS sequence"/>
</dbReference>
<dbReference type="Gene3D" id="3.20.20.140">
    <property type="entry name" value="Metal-dependent hydrolases"/>
    <property type="match status" value="1"/>
</dbReference>
<evidence type="ECO:0000256" key="5">
    <source>
        <dbReference type="ARBA" id="ARBA00004955"/>
    </source>
</evidence>
<dbReference type="PROSITE" id="PS00485">
    <property type="entry name" value="A_DEAMINASE"/>
    <property type="match status" value="1"/>
</dbReference>
<evidence type="ECO:0000256" key="8">
    <source>
        <dbReference type="ARBA" id="ARBA00012775"/>
    </source>
</evidence>
<keyword evidence="12" id="KW-0254">Endocytosis</keyword>
<dbReference type="PANTHER" id="PTHR11359">
    <property type="entry name" value="AMP DEAMINASE"/>
    <property type="match status" value="1"/>
</dbReference>
<feature type="compositionally biased region" description="Polar residues" evidence="24">
    <location>
        <begin position="1136"/>
        <end position="1145"/>
    </location>
</feature>